<feature type="domain" description="Malic enzyme N-terminal" evidence="12">
    <location>
        <begin position="19"/>
        <end position="152"/>
    </location>
</feature>
<dbReference type="PANTHER" id="PTHR43237:SF4">
    <property type="entry name" value="NADP-DEPENDENT MALIC ENZYME"/>
    <property type="match status" value="1"/>
</dbReference>
<evidence type="ECO:0000256" key="7">
    <source>
        <dbReference type="ARBA" id="ARBA00023268"/>
    </source>
</evidence>
<dbReference type="EMBL" id="DF968182">
    <property type="protein sequence ID" value="GAP42090.1"/>
    <property type="molecule type" value="Genomic_DNA"/>
</dbReference>
<dbReference type="CDD" id="cd05311">
    <property type="entry name" value="NAD_bind_2_malic_enz"/>
    <property type="match status" value="1"/>
</dbReference>
<evidence type="ECO:0000313" key="14">
    <source>
        <dbReference type="Proteomes" id="UP000053091"/>
    </source>
</evidence>
<comment type="cofactor">
    <cofactor evidence="1">
        <name>Mn(2+)</name>
        <dbReference type="ChEBI" id="CHEBI:29035"/>
    </cofactor>
</comment>
<dbReference type="InterPro" id="IPR012301">
    <property type="entry name" value="Malic_N_dom"/>
</dbReference>
<dbReference type="SUPFAM" id="SSF53659">
    <property type="entry name" value="Isocitrate/Isopropylmalate dehydrogenase-like"/>
    <property type="match status" value="1"/>
</dbReference>
<dbReference type="FunFam" id="3.40.50.720:FF:000095">
    <property type="entry name" value="NADP-dependent malic enzyme"/>
    <property type="match status" value="1"/>
</dbReference>
<dbReference type="Gene3D" id="3.40.50.10750">
    <property type="entry name" value="Isocitrate/Isopropylmalate dehydrogenase-like"/>
    <property type="match status" value="1"/>
</dbReference>
<dbReference type="Pfam" id="PF01515">
    <property type="entry name" value="PTA_PTB"/>
    <property type="match status" value="1"/>
</dbReference>
<dbReference type="CDD" id="cd01670">
    <property type="entry name" value="Death"/>
    <property type="match status" value="1"/>
</dbReference>
<evidence type="ECO:0000256" key="3">
    <source>
        <dbReference type="ARBA" id="ARBA00007686"/>
    </source>
</evidence>
<feature type="active site" description="Proton acceptor" evidence="8">
    <location>
        <position position="95"/>
    </location>
</feature>
<dbReference type="Gene3D" id="3.40.50.720">
    <property type="entry name" value="NAD(P)-binding Rossmann-like Domain"/>
    <property type="match status" value="1"/>
</dbReference>
<dbReference type="GO" id="GO:0016746">
    <property type="term" value="F:acyltransferase activity"/>
    <property type="evidence" value="ECO:0007669"/>
    <property type="project" value="InterPro"/>
</dbReference>
<feature type="binding site" evidence="10">
    <location>
        <position position="163"/>
    </location>
    <ligand>
        <name>a divalent metal cation</name>
        <dbReference type="ChEBI" id="CHEBI:60240"/>
    </ligand>
</feature>
<dbReference type="OrthoDB" id="9805787at2"/>
<dbReference type="GO" id="GO:0046872">
    <property type="term" value="F:metal ion binding"/>
    <property type="evidence" value="ECO:0007669"/>
    <property type="project" value="UniProtKB-KW"/>
</dbReference>
<evidence type="ECO:0000259" key="11">
    <source>
        <dbReference type="SMART" id="SM00919"/>
    </source>
</evidence>
<dbReference type="Gene3D" id="3.40.50.10380">
    <property type="entry name" value="Malic enzyme, N-terminal domain"/>
    <property type="match status" value="1"/>
</dbReference>
<feature type="domain" description="Malic enzyme NAD-binding" evidence="11">
    <location>
        <begin position="164"/>
        <end position="400"/>
    </location>
</feature>
<dbReference type="InterPro" id="IPR042113">
    <property type="entry name" value="P_AcTrfase_dom1"/>
</dbReference>
<dbReference type="InterPro" id="IPR046346">
    <property type="entry name" value="Aminoacid_DH-like_N_sf"/>
</dbReference>
<feature type="binding site" evidence="10">
    <location>
        <begin position="77"/>
        <end position="84"/>
    </location>
    <ligand>
        <name>NADP(+)</name>
        <dbReference type="ChEBI" id="CHEBI:58349"/>
    </ligand>
</feature>
<comment type="similarity">
    <text evidence="4">In the C-terminal section; belongs to the phosphate acetyltransferase and butyryltransferase family.</text>
</comment>
<keyword evidence="10" id="KW-0521">NADP</keyword>
<dbReference type="InterPro" id="IPR037062">
    <property type="entry name" value="Malic_N_dom_sf"/>
</dbReference>
<evidence type="ECO:0000313" key="13">
    <source>
        <dbReference type="EMBL" id="GAP42090.1"/>
    </source>
</evidence>
<sequence length="758" mass="82841">MKTPLSKKNALAYHAEGRPGKIEVIPTKPHHSQYDLTLAYSPGVAEPCLEIKANPEDVYKYTAKGNLVAVISNGTAVLGLGDIGPEAGKPVMEGKGLLFKIFADIDVFDIELSDKSIEGMVNTIKSIAPTFGGINLEDIKAPECFEVEDRLKELLDIPLMHDDQHGTAIITSAGLLNALEISGKKIEEIRVVVNGAGASAISCSKLYLSLGVKPENLVMVDSKGVLNKKRTDLNPWKQKFVTDRDINTLAEAMKDADMFLGLSVAGVVTPEMLLSMADHPIVFALANPTPEISYELATATRKDLIMGTGRSDFPNQVNNVLGFPYIFRGAMDVRATAINEEMKLAAAHALADLAKQPVPEEVNIAYQVTNLKFGKDYIIPKPSDPRLITHVAPAVAKAAMDTGVARKPVTDWDAYRDELGKRLGLSNPLIRQIKARAKKNPRRVVFAEAENYKILKAAEIVVEEGIAIPILLGNRDVILGLINEHDLELHDIEIIDPRSPEENERRESFAVQFFEKRKRRGVTMNAARDMMTHRNYFGPSLVENGYADAMISGLTSSYPATIRPALRIIGKKKGTTIVSGMYIMLTKKGPIFFADTTVNMNPDADKLVEITKQAAATVRQFNIEPRIAMLSYSNFGSVEGNIPIMVRTAVEKLHKECPDLIVDGDMQANFAINNDLLRENFPFSKLADGPANTLIFPYLTAGNIAYKLIQELGGAEAIGPILMGLSKSVHVLQMGSSVSEIVNMVTIAVIDAQRNEST</sequence>
<keyword evidence="6" id="KW-0560">Oxidoreductase</keyword>
<dbReference type="RefSeq" id="WP_062037270.1">
    <property type="nucleotide sequence ID" value="NZ_DF968182.1"/>
</dbReference>
<gene>
    <name evidence="13" type="ORF">TBC1_11218</name>
</gene>
<evidence type="ECO:0000259" key="12">
    <source>
        <dbReference type="SMART" id="SM01274"/>
    </source>
</evidence>
<dbReference type="InterPro" id="IPR036291">
    <property type="entry name" value="NAD(P)-bd_dom_sf"/>
</dbReference>
<dbReference type="InterPro" id="IPR012188">
    <property type="entry name" value="ME_PTA"/>
</dbReference>
<dbReference type="PANTHER" id="PTHR43237">
    <property type="entry name" value="NADP-DEPENDENT MALIC ENZYME"/>
    <property type="match status" value="1"/>
</dbReference>
<organism evidence="13">
    <name type="scientific">Lentimicrobium saccharophilum</name>
    <dbReference type="NCBI Taxonomy" id="1678841"/>
    <lineage>
        <taxon>Bacteria</taxon>
        <taxon>Pseudomonadati</taxon>
        <taxon>Bacteroidota</taxon>
        <taxon>Bacteroidia</taxon>
        <taxon>Bacteroidales</taxon>
        <taxon>Lentimicrobiaceae</taxon>
        <taxon>Lentimicrobium</taxon>
    </lineage>
</organism>
<evidence type="ECO:0000256" key="10">
    <source>
        <dbReference type="PIRSR" id="PIRSR036684-3"/>
    </source>
</evidence>
<dbReference type="PATRIC" id="fig|1678841.3.peg.256"/>
<dbReference type="SMART" id="SM01274">
    <property type="entry name" value="malic"/>
    <property type="match status" value="1"/>
</dbReference>
<evidence type="ECO:0000256" key="8">
    <source>
        <dbReference type="PIRSR" id="PIRSR036684-1"/>
    </source>
</evidence>
<evidence type="ECO:0000256" key="5">
    <source>
        <dbReference type="ARBA" id="ARBA00022723"/>
    </source>
</evidence>
<name>A0A0S7BNN6_9BACT</name>
<evidence type="ECO:0000256" key="6">
    <source>
        <dbReference type="ARBA" id="ARBA00023002"/>
    </source>
</evidence>
<proteinExistence type="inferred from homology"/>
<comment type="similarity">
    <text evidence="3">In the N-terminal section; belongs to the malic enzymes family.</text>
</comment>
<keyword evidence="14" id="KW-1185">Reference proteome</keyword>
<dbReference type="InterPro" id="IPR012302">
    <property type="entry name" value="Malic_NAD-bd"/>
</dbReference>
<dbReference type="InterPro" id="IPR045213">
    <property type="entry name" value="Malic_NAD-bd_bact_type"/>
</dbReference>
<evidence type="ECO:0000256" key="2">
    <source>
        <dbReference type="ARBA" id="ARBA00001946"/>
    </source>
</evidence>
<evidence type="ECO:0000256" key="9">
    <source>
        <dbReference type="PIRSR" id="PIRSR036684-2"/>
    </source>
</evidence>
<dbReference type="SMART" id="SM00919">
    <property type="entry name" value="Malic_M"/>
    <property type="match status" value="1"/>
</dbReference>
<dbReference type="SUPFAM" id="SSF51735">
    <property type="entry name" value="NAD(P)-binding Rossmann-fold domains"/>
    <property type="match status" value="1"/>
</dbReference>
<accession>A0A0S7BNN6</accession>
<dbReference type="GO" id="GO:0004470">
    <property type="term" value="F:malic enzyme activity"/>
    <property type="evidence" value="ECO:0007669"/>
    <property type="project" value="InterPro"/>
</dbReference>
<dbReference type="FunFam" id="3.40.50.10380:FF:000003">
    <property type="entry name" value="NADP-dependent malic enzyme"/>
    <property type="match status" value="1"/>
</dbReference>
<dbReference type="GO" id="GO:0016616">
    <property type="term" value="F:oxidoreductase activity, acting on the CH-OH group of donors, NAD or NADP as acceptor"/>
    <property type="evidence" value="ECO:0007669"/>
    <property type="project" value="InterPro"/>
</dbReference>
<dbReference type="Proteomes" id="UP000053091">
    <property type="component" value="Unassembled WGS sequence"/>
</dbReference>
<dbReference type="AlphaFoldDB" id="A0A0S7BNN6"/>
<feature type="binding site" evidence="10">
    <location>
        <position position="287"/>
    </location>
    <ligand>
        <name>a divalent metal cation</name>
        <dbReference type="ChEBI" id="CHEBI:60240"/>
    </ligand>
</feature>
<dbReference type="InterPro" id="IPR051674">
    <property type="entry name" value="Malate_Decarboxylase"/>
</dbReference>
<dbReference type="SUPFAM" id="SSF53223">
    <property type="entry name" value="Aminoacid dehydrogenase-like, N-terminal domain"/>
    <property type="match status" value="1"/>
</dbReference>
<comment type="cofactor">
    <cofactor evidence="2">
        <name>Mg(2+)</name>
        <dbReference type="ChEBI" id="CHEBI:18420"/>
    </cofactor>
</comment>
<protein>
    <submittedName>
        <fullName evidence="13">Malic enzyme</fullName>
    </submittedName>
</protein>
<dbReference type="STRING" id="1678841.TBC1_11218"/>
<evidence type="ECO:0000256" key="1">
    <source>
        <dbReference type="ARBA" id="ARBA00001936"/>
    </source>
</evidence>
<feature type="binding site" evidence="9">
    <location>
        <position position="137"/>
    </location>
    <ligand>
        <name>a divalent metal cation</name>
        <dbReference type="ChEBI" id="CHEBI:60240"/>
    </ligand>
</feature>
<dbReference type="PIRSF" id="PIRSF036684">
    <property type="entry name" value="ME_PTA"/>
    <property type="match status" value="1"/>
</dbReference>
<dbReference type="GO" id="GO:0006108">
    <property type="term" value="P:malate metabolic process"/>
    <property type="evidence" value="ECO:0007669"/>
    <property type="project" value="InterPro"/>
</dbReference>
<dbReference type="InterPro" id="IPR042112">
    <property type="entry name" value="P_AcTrfase_dom2"/>
</dbReference>
<dbReference type="Gene3D" id="3.40.50.10950">
    <property type="match status" value="1"/>
</dbReference>
<dbReference type="Pfam" id="PF00390">
    <property type="entry name" value="malic"/>
    <property type="match status" value="2"/>
</dbReference>
<keyword evidence="7" id="KW-0511">Multifunctional enzyme</keyword>
<evidence type="ECO:0000256" key="4">
    <source>
        <dbReference type="ARBA" id="ARBA00008756"/>
    </source>
</evidence>
<dbReference type="InterPro" id="IPR002505">
    <property type="entry name" value="PTA_PTB"/>
</dbReference>
<feature type="binding site" evidence="9">
    <location>
        <position position="138"/>
    </location>
    <ligand>
        <name>a divalent metal cation</name>
        <dbReference type="ChEBI" id="CHEBI:60240"/>
    </ligand>
</feature>
<keyword evidence="5 9" id="KW-0479">Metal-binding</keyword>
<reference evidence="13" key="1">
    <citation type="journal article" date="2015" name="Genome Announc.">
        <title>Draft Genome Sequence of Bacteroidales Strain TBC1, a Novel Isolate from a Methanogenic Wastewater Treatment System.</title>
        <authorList>
            <person name="Tourlousse D.M."/>
            <person name="Matsuura N."/>
            <person name="Sun L."/>
            <person name="Toyonaga M."/>
            <person name="Kuroda K."/>
            <person name="Ohashi A."/>
            <person name="Cruz R."/>
            <person name="Yamaguchi T."/>
            <person name="Sekiguchi Y."/>
        </authorList>
    </citation>
    <scope>NUCLEOTIDE SEQUENCE [LARGE SCALE GENOMIC DNA]</scope>
    <source>
        <strain evidence="13">TBC1</strain>
    </source>
</reference>
<dbReference type="Pfam" id="PF03949">
    <property type="entry name" value="Malic_M"/>
    <property type="match status" value="1"/>
</dbReference>
<dbReference type="GO" id="GO:0051287">
    <property type="term" value="F:NAD binding"/>
    <property type="evidence" value="ECO:0007669"/>
    <property type="project" value="InterPro"/>
</dbReference>